<dbReference type="AlphaFoldDB" id="A0A7V8NR63"/>
<sequence length="125" mass="14726">MDLPEMLTWEELQRRLTKIMICSPQPYDLGSSRGRDPCIQRVIRLRDIANYTGIYRAEIYRVRRGERSLTKDVQQRLSWFFFNLDRGRLVKEPQPDGKWRIVFKAQEVHPHAADARAPAIEATVD</sequence>
<dbReference type="EMBL" id="JACDQQ010001168">
    <property type="protein sequence ID" value="MBA0085705.1"/>
    <property type="molecule type" value="Genomic_DNA"/>
</dbReference>
<accession>A0A7V8NR63</accession>
<organism evidence="1 2">
    <name type="scientific">Candidatus Acidiferrum panamense</name>
    <dbReference type="NCBI Taxonomy" id="2741543"/>
    <lineage>
        <taxon>Bacteria</taxon>
        <taxon>Pseudomonadati</taxon>
        <taxon>Acidobacteriota</taxon>
        <taxon>Terriglobia</taxon>
        <taxon>Candidatus Acidiferrales</taxon>
        <taxon>Candidatus Acidiferrum</taxon>
    </lineage>
</organism>
<evidence type="ECO:0000313" key="1">
    <source>
        <dbReference type="EMBL" id="MBA0085705.1"/>
    </source>
</evidence>
<dbReference type="Proteomes" id="UP000567293">
    <property type="component" value="Unassembled WGS sequence"/>
</dbReference>
<protein>
    <submittedName>
        <fullName evidence="1">Uncharacterized protein</fullName>
    </submittedName>
</protein>
<proteinExistence type="predicted"/>
<evidence type="ECO:0000313" key="2">
    <source>
        <dbReference type="Proteomes" id="UP000567293"/>
    </source>
</evidence>
<name>A0A7V8NR63_9BACT</name>
<comment type="caution">
    <text evidence="1">The sequence shown here is derived from an EMBL/GenBank/DDBJ whole genome shotgun (WGS) entry which is preliminary data.</text>
</comment>
<keyword evidence="2" id="KW-1185">Reference proteome</keyword>
<gene>
    <name evidence="1" type="ORF">HRJ53_11975</name>
</gene>
<reference evidence="1" key="1">
    <citation type="submission" date="2020-06" db="EMBL/GenBank/DDBJ databases">
        <title>Legume-microbial interactions unlock mineral nutrients during tropical forest succession.</title>
        <authorList>
            <person name="Epihov D.Z."/>
        </authorList>
    </citation>
    <scope>NUCLEOTIDE SEQUENCE [LARGE SCALE GENOMIC DNA]</scope>
    <source>
        <strain evidence="1">Pan2503</strain>
    </source>
</reference>
<feature type="non-terminal residue" evidence="1">
    <location>
        <position position="125"/>
    </location>
</feature>